<dbReference type="Proteomes" id="UP001162640">
    <property type="component" value="Unassembled WGS sequence"/>
</dbReference>
<feature type="compositionally biased region" description="Acidic residues" evidence="1">
    <location>
        <begin position="219"/>
        <end position="228"/>
    </location>
</feature>
<evidence type="ECO:0000313" key="2">
    <source>
        <dbReference type="EMBL" id="GMH80888.1"/>
    </source>
</evidence>
<evidence type="ECO:0000313" key="3">
    <source>
        <dbReference type="Proteomes" id="UP001162640"/>
    </source>
</evidence>
<accession>A0A9W7B5N6</accession>
<protein>
    <submittedName>
        <fullName evidence="2">Uncharacterized protein</fullName>
    </submittedName>
</protein>
<dbReference type="EMBL" id="BLQM01000291">
    <property type="protein sequence ID" value="GMH80888.1"/>
    <property type="molecule type" value="Genomic_DNA"/>
</dbReference>
<feature type="region of interest" description="Disordered" evidence="1">
    <location>
        <begin position="213"/>
        <end position="232"/>
    </location>
</feature>
<comment type="caution">
    <text evidence="2">The sequence shown here is derived from an EMBL/GenBank/DDBJ whole genome shotgun (WGS) entry which is preliminary data.</text>
</comment>
<reference evidence="3" key="1">
    <citation type="journal article" date="2023" name="Commun. Biol.">
        <title>Genome analysis of Parmales, the sister group of diatoms, reveals the evolutionary specialization of diatoms from phago-mixotrophs to photoautotrophs.</title>
        <authorList>
            <person name="Ban H."/>
            <person name="Sato S."/>
            <person name="Yoshikawa S."/>
            <person name="Yamada K."/>
            <person name="Nakamura Y."/>
            <person name="Ichinomiya M."/>
            <person name="Sato N."/>
            <person name="Blanc-Mathieu R."/>
            <person name="Endo H."/>
            <person name="Kuwata A."/>
            <person name="Ogata H."/>
        </authorList>
    </citation>
    <scope>NUCLEOTIDE SEQUENCE [LARGE SCALE GENOMIC DNA]</scope>
</reference>
<gene>
    <name evidence="2" type="ORF">TL16_g08735</name>
</gene>
<proteinExistence type="predicted"/>
<evidence type="ECO:0000256" key="1">
    <source>
        <dbReference type="SAM" id="MobiDB-lite"/>
    </source>
</evidence>
<feature type="compositionally biased region" description="Basic and acidic residues" evidence="1">
    <location>
        <begin position="274"/>
        <end position="283"/>
    </location>
</feature>
<sequence length="301" mass="34507">MPRFSDDWVVDRSMFEYVNQGSCTCCGISHAGMNMMDFMEACTDLETDDGKKEVQSPWPPFMKQEIWGSRVRIRKVMKEEMVNTYKSRFDTHGPAMRSYLNQLSGKDLTRLFQLPRSEVAEIVKEKYDIDGAFLVVFCAVVEQVANFPITGYTDDGRGASELRFERTLVFNKRGGFGLNFEEELEAADIFVDFMEALGGPKLMPRRPRSVVVEEGKGGEEEEEEEEEEVKGVRGQSFRADRRLARLVIARYWADRFYSMFLKSLDKKEEEVKVGEEEKVEGSKEGGLFMPPALSNLDKLKL</sequence>
<feature type="region of interest" description="Disordered" evidence="1">
    <location>
        <begin position="274"/>
        <end position="301"/>
    </location>
</feature>
<organism evidence="2 3">
    <name type="scientific">Triparma laevis f. inornata</name>
    <dbReference type="NCBI Taxonomy" id="1714386"/>
    <lineage>
        <taxon>Eukaryota</taxon>
        <taxon>Sar</taxon>
        <taxon>Stramenopiles</taxon>
        <taxon>Ochrophyta</taxon>
        <taxon>Bolidophyceae</taxon>
        <taxon>Parmales</taxon>
        <taxon>Triparmaceae</taxon>
        <taxon>Triparma</taxon>
    </lineage>
</organism>
<name>A0A9W7B5N6_9STRA</name>
<dbReference type="AlphaFoldDB" id="A0A9W7B5N6"/>